<keyword evidence="4" id="KW-0735">Signal-anchor</keyword>
<evidence type="ECO:0000313" key="10">
    <source>
        <dbReference type="Proteomes" id="UP000593562"/>
    </source>
</evidence>
<feature type="domain" description="Trichome birefringence-like C-terminal" evidence="7">
    <location>
        <begin position="51"/>
        <end position="314"/>
    </location>
</feature>
<sequence length="318" mass="36328">MYQGSWVVDTSYPLYNSLDCPYIRQEFDCLKYGRPDRLYLQYRWQPSGCDLPRFDGKAFLDKFKGKKIMFVGDSVSANHVESLICLLHASAPNPNIKVGGHDSMATYTFQDYDLSISVFHSVYLVDIVPENVGRVLKLDSLSNGNIWKDMDVLIFNTWLWWYRSGPKQPWDYVQYGEEVLKDMDRMEAFRKALTTWGNWVDSEVDTAKTKVVFQGISPMHYRGEDWDSPGVRNCAMEKQPISGSMYRGGPPPALKVVKEVLSGIKKPVHLLDITTLSQLRKDAHPSSFNGFHGMDCTHWCLAGVPDTWNELLFAALTD</sequence>
<evidence type="ECO:0000256" key="1">
    <source>
        <dbReference type="ARBA" id="ARBA00004167"/>
    </source>
</evidence>
<keyword evidence="6" id="KW-0472">Membrane</keyword>
<comment type="similarity">
    <text evidence="2">Belongs to the PC-esterase family. TBL subfamily.</text>
</comment>
<name>A0A7J7C590_TRIWF</name>
<dbReference type="GO" id="GO:0005794">
    <property type="term" value="C:Golgi apparatus"/>
    <property type="evidence" value="ECO:0007669"/>
    <property type="project" value="TreeGrafter"/>
</dbReference>
<evidence type="ECO:0000259" key="7">
    <source>
        <dbReference type="Pfam" id="PF13839"/>
    </source>
</evidence>
<dbReference type="GO" id="GO:0016413">
    <property type="term" value="F:O-acetyltransferase activity"/>
    <property type="evidence" value="ECO:0007669"/>
    <property type="project" value="InterPro"/>
</dbReference>
<keyword evidence="10" id="KW-1185">Reference proteome</keyword>
<evidence type="ECO:0000256" key="6">
    <source>
        <dbReference type="ARBA" id="ARBA00023136"/>
    </source>
</evidence>
<dbReference type="PANTHER" id="PTHR32285">
    <property type="entry name" value="PROTEIN TRICHOME BIREFRINGENCE-LIKE 9-RELATED"/>
    <property type="match status" value="1"/>
</dbReference>
<proteinExistence type="inferred from homology"/>
<dbReference type="InterPro" id="IPR029962">
    <property type="entry name" value="TBL"/>
</dbReference>
<evidence type="ECO:0000256" key="3">
    <source>
        <dbReference type="ARBA" id="ARBA00022692"/>
    </source>
</evidence>
<comment type="caution">
    <text evidence="9">The sequence shown here is derived from an EMBL/GenBank/DDBJ whole genome shotgun (WGS) entry which is preliminary data.</text>
</comment>
<keyword evidence="5" id="KW-1133">Transmembrane helix</keyword>
<dbReference type="InterPro" id="IPR026057">
    <property type="entry name" value="TBL_C"/>
</dbReference>
<accession>A0A7J7C590</accession>
<dbReference type="PANTHER" id="PTHR32285:SF36">
    <property type="entry name" value="PROTEIN TRICHOME BIREFRINGENCE-LIKE 38"/>
    <property type="match status" value="1"/>
</dbReference>
<evidence type="ECO:0000256" key="4">
    <source>
        <dbReference type="ARBA" id="ARBA00022968"/>
    </source>
</evidence>
<evidence type="ECO:0000259" key="8">
    <source>
        <dbReference type="Pfam" id="PF14416"/>
    </source>
</evidence>
<reference evidence="9 10" key="1">
    <citation type="journal article" date="2020" name="Nat. Commun.">
        <title>Genome of Tripterygium wilfordii and identification of cytochrome P450 involved in triptolide biosynthesis.</title>
        <authorList>
            <person name="Tu L."/>
            <person name="Su P."/>
            <person name="Zhang Z."/>
            <person name="Gao L."/>
            <person name="Wang J."/>
            <person name="Hu T."/>
            <person name="Zhou J."/>
            <person name="Zhang Y."/>
            <person name="Zhao Y."/>
            <person name="Liu Y."/>
            <person name="Song Y."/>
            <person name="Tong Y."/>
            <person name="Lu Y."/>
            <person name="Yang J."/>
            <person name="Xu C."/>
            <person name="Jia M."/>
            <person name="Peters R.J."/>
            <person name="Huang L."/>
            <person name="Gao W."/>
        </authorList>
    </citation>
    <scope>NUCLEOTIDE SEQUENCE [LARGE SCALE GENOMIC DNA]</scope>
    <source>
        <strain evidence="10">cv. XIE 37</strain>
        <tissue evidence="9">Leaf</tissue>
    </source>
</reference>
<evidence type="ECO:0000313" key="9">
    <source>
        <dbReference type="EMBL" id="KAF5729301.1"/>
    </source>
</evidence>
<evidence type="ECO:0000256" key="2">
    <source>
        <dbReference type="ARBA" id="ARBA00007727"/>
    </source>
</evidence>
<dbReference type="GO" id="GO:0016020">
    <property type="term" value="C:membrane"/>
    <property type="evidence" value="ECO:0007669"/>
    <property type="project" value="UniProtKB-SubCell"/>
</dbReference>
<protein>
    <recommendedName>
        <fullName evidence="11">Protein trichome birefringence-like 38</fullName>
    </recommendedName>
</protein>
<keyword evidence="3" id="KW-0812">Transmembrane</keyword>
<dbReference type="InParanoid" id="A0A7J7C590"/>
<dbReference type="Pfam" id="PF13839">
    <property type="entry name" value="PC-Esterase"/>
    <property type="match status" value="1"/>
</dbReference>
<comment type="subcellular location">
    <subcellularLocation>
        <location evidence="1">Membrane</location>
        <topology evidence="1">Single-pass membrane protein</topology>
    </subcellularLocation>
</comment>
<dbReference type="EMBL" id="JAAARO010000021">
    <property type="protein sequence ID" value="KAF5729301.1"/>
    <property type="molecule type" value="Genomic_DNA"/>
</dbReference>
<organism evidence="9 10">
    <name type="scientific">Tripterygium wilfordii</name>
    <name type="common">Thunder God vine</name>
    <dbReference type="NCBI Taxonomy" id="458696"/>
    <lineage>
        <taxon>Eukaryota</taxon>
        <taxon>Viridiplantae</taxon>
        <taxon>Streptophyta</taxon>
        <taxon>Embryophyta</taxon>
        <taxon>Tracheophyta</taxon>
        <taxon>Spermatophyta</taxon>
        <taxon>Magnoliopsida</taxon>
        <taxon>eudicotyledons</taxon>
        <taxon>Gunneridae</taxon>
        <taxon>Pentapetalae</taxon>
        <taxon>rosids</taxon>
        <taxon>fabids</taxon>
        <taxon>Celastrales</taxon>
        <taxon>Celastraceae</taxon>
        <taxon>Tripterygium</taxon>
    </lineage>
</organism>
<dbReference type="AlphaFoldDB" id="A0A7J7C590"/>
<dbReference type="Pfam" id="PF14416">
    <property type="entry name" value="PMR5N"/>
    <property type="match status" value="1"/>
</dbReference>
<feature type="domain" description="Trichome birefringence-like N-terminal" evidence="8">
    <location>
        <begin position="2"/>
        <end position="50"/>
    </location>
</feature>
<evidence type="ECO:0000256" key="5">
    <source>
        <dbReference type="ARBA" id="ARBA00022989"/>
    </source>
</evidence>
<evidence type="ECO:0008006" key="11">
    <source>
        <dbReference type="Google" id="ProtNLM"/>
    </source>
</evidence>
<dbReference type="InterPro" id="IPR025846">
    <property type="entry name" value="TBL_N"/>
</dbReference>
<dbReference type="Proteomes" id="UP000593562">
    <property type="component" value="Unassembled WGS sequence"/>
</dbReference>
<gene>
    <name evidence="9" type="ORF">HS088_TW21G01464</name>
</gene>